<dbReference type="PANTHER" id="PTHR33406">
    <property type="entry name" value="MEMBRANE PROTEIN MJ1562-RELATED"/>
    <property type="match status" value="1"/>
</dbReference>
<feature type="transmembrane region" description="Helical" evidence="9">
    <location>
        <begin position="979"/>
        <end position="999"/>
    </location>
</feature>
<dbReference type="Pfam" id="PF03176">
    <property type="entry name" value="MMPL"/>
    <property type="match status" value="3"/>
</dbReference>
<evidence type="ECO:0000256" key="1">
    <source>
        <dbReference type="ARBA" id="ARBA00004651"/>
    </source>
</evidence>
<protein>
    <submittedName>
        <fullName evidence="11">Hep/Hag repeat protein</fullName>
    </submittedName>
</protein>
<feature type="transmembrane region" description="Helical" evidence="9">
    <location>
        <begin position="521"/>
        <end position="541"/>
    </location>
</feature>
<dbReference type="InterPro" id="IPR050545">
    <property type="entry name" value="Mycobact_MmpL"/>
</dbReference>
<name>E6M4X2_9ACTO</name>
<dbReference type="GO" id="GO:0005886">
    <property type="term" value="C:plasma membrane"/>
    <property type="evidence" value="ECO:0007669"/>
    <property type="project" value="UniProtKB-SubCell"/>
</dbReference>
<keyword evidence="6 9" id="KW-0472">Membrane</keyword>
<feature type="domain" description="Membrane transport protein MMPL" evidence="10">
    <location>
        <begin position="634"/>
        <end position="701"/>
    </location>
</feature>
<comment type="caution">
    <text evidence="11">The sequence shown here is derived from an EMBL/GenBank/DDBJ whole genome shotgun (WGS) entry which is preliminary data.</text>
</comment>
<feature type="domain" description="Membrane transport protein MMPL" evidence="10">
    <location>
        <begin position="848"/>
        <end position="1096"/>
    </location>
</feature>
<evidence type="ECO:0000256" key="5">
    <source>
        <dbReference type="ARBA" id="ARBA00022989"/>
    </source>
</evidence>
<feature type="region of interest" description="Disordered" evidence="8">
    <location>
        <begin position="335"/>
        <end position="356"/>
    </location>
</feature>
<feature type="transmembrane region" description="Helical" evidence="9">
    <location>
        <begin position="646"/>
        <end position="664"/>
    </location>
</feature>
<evidence type="ECO:0000259" key="10">
    <source>
        <dbReference type="Pfam" id="PF03176"/>
    </source>
</evidence>
<evidence type="ECO:0000256" key="7">
    <source>
        <dbReference type="SAM" id="Coils"/>
    </source>
</evidence>
<feature type="transmembrane region" description="Helical" evidence="9">
    <location>
        <begin position="763"/>
        <end position="783"/>
    </location>
</feature>
<proteinExistence type="inferred from homology"/>
<evidence type="ECO:0000256" key="9">
    <source>
        <dbReference type="SAM" id="Phobius"/>
    </source>
</evidence>
<dbReference type="InterPro" id="IPR004869">
    <property type="entry name" value="MMPL_dom"/>
</dbReference>
<dbReference type="Proteomes" id="UP000003343">
    <property type="component" value="Unassembled WGS sequence"/>
</dbReference>
<evidence type="ECO:0000256" key="2">
    <source>
        <dbReference type="ARBA" id="ARBA00010157"/>
    </source>
</evidence>
<keyword evidence="7" id="KW-0175">Coiled coil</keyword>
<dbReference type="PANTHER" id="PTHR33406:SF11">
    <property type="entry name" value="MEMBRANE PROTEIN SCO6666-RELATED"/>
    <property type="match status" value="1"/>
</dbReference>
<keyword evidence="3" id="KW-1003">Cell membrane</keyword>
<dbReference type="SUPFAM" id="SSF101967">
    <property type="entry name" value="Adhesin YadA, collagen-binding domain"/>
    <property type="match status" value="1"/>
</dbReference>
<feature type="transmembrane region" description="Helical" evidence="9">
    <location>
        <begin position="940"/>
        <end position="959"/>
    </location>
</feature>
<evidence type="ECO:0000256" key="4">
    <source>
        <dbReference type="ARBA" id="ARBA00022692"/>
    </source>
</evidence>
<comment type="similarity">
    <text evidence="2">Belongs to the resistance-nodulation-cell division (RND) (TC 2.A.6) family. MmpL subfamily.</text>
</comment>
<dbReference type="RefSeq" id="WP_004011238.1">
    <property type="nucleotide sequence ID" value="NZ_GL622346.1"/>
</dbReference>
<dbReference type="Gene3D" id="1.20.1640.10">
    <property type="entry name" value="Multidrug efflux transporter AcrB transmembrane domain"/>
    <property type="match status" value="2"/>
</dbReference>
<feature type="transmembrane region" description="Helical" evidence="9">
    <location>
        <begin position="676"/>
        <end position="700"/>
    </location>
</feature>
<reference evidence="11 12" key="1">
    <citation type="submission" date="2010-12" db="EMBL/GenBank/DDBJ databases">
        <authorList>
            <person name="Muzny D."/>
            <person name="Qin X."/>
            <person name="Deng J."/>
            <person name="Jiang H."/>
            <person name="Liu Y."/>
            <person name="Qu J."/>
            <person name="Song X.-Z."/>
            <person name="Zhang L."/>
            <person name="Thornton R."/>
            <person name="Coyle M."/>
            <person name="Francisco L."/>
            <person name="Jackson L."/>
            <person name="Javaid M."/>
            <person name="Korchina V."/>
            <person name="Kovar C."/>
            <person name="Mata R."/>
            <person name="Mathew T."/>
            <person name="Ngo R."/>
            <person name="Nguyen L."/>
            <person name="Nguyen N."/>
            <person name="Okwuonu G."/>
            <person name="Ongeri F."/>
            <person name="Pham C."/>
            <person name="Simmons D."/>
            <person name="Wilczek-Boney K."/>
            <person name="Hale W."/>
            <person name="Jakkamsetti A."/>
            <person name="Pham P."/>
            <person name="Ruth R."/>
            <person name="San Lucas F."/>
            <person name="Warren J."/>
            <person name="Zhang J."/>
            <person name="Zhao Z."/>
            <person name="Zhou C."/>
            <person name="Zhu D."/>
            <person name="Lee S."/>
            <person name="Bess C."/>
            <person name="Blankenburg K."/>
            <person name="Forbes L."/>
            <person name="Fu Q."/>
            <person name="Gubbala S."/>
            <person name="Hirani K."/>
            <person name="Jayaseelan J.C."/>
            <person name="Lara F."/>
            <person name="Munidasa M."/>
            <person name="Palculict T."/>
            <person name="Patil S."/>
            <person name="Pu L.-L."/>
            <person name="Saada N."/>
            <person name="Tang L."/>
            <person name="Weissenberger G."/>
            <person name="Zhu Y."/>
            <person name="Hemphill L."/>
            <person name="Shang Y."/>
            <person name="Youmans B."/>
            <person name="Ayvaz T."/>
            <person name="Ross M."/>
            <person name="Santibanez J."/>
            <person name="Aqrawi P."/>
            <person name="Gross S."/>
            <person name="Joshi V."/>
            <person name="Fowler G."/>
            <person name="Nazareth L."/>
            <person name="Reid J."/>
            <person name="Worley K."/>
            <person name="Petrosino J."/>
            <person name="Highlander S."/>
            <person name="Gibbs R."/>
        </authorList>
    </citation>
    <scope>NUCLEOTIDE SEQUENCE [LARGE SCALE GENOMIC DNA]</scope>
    <source>
        <strain evidence="11 12">ATCC 35242</strain>
    </source>
</reference>
<feature type="coiled-coil region" evidence="7">
    <location>
        <begin position="81"/>
        <end position="115"/>
    </location>
</feature>
<feature type="transmembrane region" description="Helical" evidence="9">
    <location>
        <begin position="572"/>
        <end position="592"/>
    </location>
</feature>
<dbReference type="InterPro" id="IPR011049">
    <property type="entry name" value="Serralysin-like_metalloprot_C"/>
</dbReference>
<dbReference type="AlphaFoldDB" id="E6M4X2"/>
<keyword evidence="12" id="KW-1185">Reference proteome</keyword>
<feature type="transmembrane region" description="Helical" evidence="9">
    <location>
        <begin position="910"/>
        <end position="928"/>
    </location>
</feature>
<dbReference type="SUPFAM" id="SSF82866">
    <property type="entry name" value="Multidrug efflux transporter AcrB transmembrane domain"/>
    <property type="match status" value="2"/>
</dbReference>
<gene>
    <name evidence="11" type="ORF">HMPREF0576_1362</name>
</gene>
<feature type="transmembrane region" description="Helical" evidence="9">
    <location>
        <begin position="1026"/>
        <end position="1048"/>
    </location>
</feature>
<evidence type="ECO:0000256" key="8">
    <source>
        <dbReference type="SAM" id="MobiDB-lite"/>
    </source>
</evidence>
<evidence type="ECO:0000256" key="6">
    <source>
        <dbReference type="ARBA" id="ARBA00023136"/>
    </source>
</evidence>
<comment type="subcellular location">
    <subcellularLocation>
        <location evidence="1">Cell membrane</location>
        <topology evidence="1">Multi-pass membrane protein</topology>
    </subcellularLocation>
</comment>
<evidence type="ECO:0000313" key="12">
    <source>
        <dbReference type="Proteomes" id="UP000003343"/>
    </source>
</evidence>
<feature type="transmembrane region" description="Helical" evidence="9">
    <location>
        <begin position="1054"/>
        <end position="1079"/>
    </location>
</feature>
<feature type="domain" description="Membrane transport protein MMPL" evidence="10">
    <location>
        <begin position="466"/>
        <end position="600"/>
    </location>
</feature>
<sequence>MYVKLARFLALRPRKVLAFWILVVIATSLSAMTGFGNPLWNRLISDVPQATPSESHSGQVLVESHHTAAYSVMAYVSGVDLRAEREQAPKLASQLDELKAKAENQGDEAKKLGNEAKAAGDPAQTLGEQARALGAKATELGNRATSLGNQAKSLGHEAQEAGAQARELQAQAEVAGAKAQAAGAQARELQAQAEAAGAKAQAAGAQARELQAQAEAAGAKAQAAGAKAQDLKAQAEAAGAKAQQLATSGDMAGAGAAKAQAEQLGAAAQQAGAEAQEQGAAAQRLGAQAQAAGTEAQTQAASAQEIGAQAQAAGQRALASGNQAQSLAAQARRLGNQAKAKGNRARELGNQAKDKGDIAQDLADRAQAIGDGAKALGDKAKALSEPDWPVSKALHTELKKFEKTLKEMPHVDKVSYPFVAYNAMLDPQARELVAKDGQGFVIVATMDLRVNGKAQEDPPEQFEPDVRNVEKAFEKLEVTLKSALPKDAVQSDFQVRITDSDLVNDAGIQTLKRDLVRSESIGIPLSFLIMAVVFGGFLAALLPLSGALVAISTALAIMLGMTYLFAQQSFAVNVISVLGLGLSIDYGLLIVSRYHEELVRLRELPPDEWEPDFSGVKKPKTRERLEALNPRYLRALEITLATAGRTTFFSALTVAIAASGMIFFRPELLKSLGIAGFSTVLLAMIAALTLVSALMFMASAHLEKPSLLSRIPFLSRFMGNVEPAHVKHRVKQSLDPQGAPEVDPETENTFFYRISVGVTRRPWLSFIVSAVVLVAACLPLATLNLRNSLLDMLPVQNEQRLLYEDLAAQVPRTGLPPVRIVAEDTTPEELDAWTAANLHDIKGIAQVFAAAQLSDTKDSVVIVDLETTDAGSPEAERVVQEIRDKPHDFQRYVIGQAANQIDFISSLAQGLPWVLSVLVIITIILLFLMTGSIVIPLQALVINTLSLMATLGISTLVFVDGFGVELLGAQKLPGLESYVVVMLMCFGFGLSMDYELFLLSRMKEVWDETGSARLSVIQGLSRSARIVTSAATILVFVFLAFVTGHMIVLKQVGFILALAVAFDATIVRMVLVPSVMALFGRVNWWAPRPLRRLHNRFSERIGHWE</sequence>
<dbReference type="EMBL" id="AEPZ01000010">
    <property type="protein sequence ID" value="EFU81520.1"/>
    <property type="molecule type" value="Genomic_DNA"/>
</dbReference>
<feature type="compositionally biased region" description="Basic and acidic residues" evidence="8">
    <location>
        <begin position="344"/>
        <end position="356"/>
    </location>
</feature>
<feature type="transmembrane region" description="Helical" evidence="9">
    <location>
        <begin position="548"/>
        <end position="566"/>
    </location>
</feature>
<accession>E6M4X2</accession>
<evidence type="ECO:0000313" key="11">
    <source>
        <dbReference type="EMBL" id="EFU81520.1"/>
    </source>
</evidence>
<keyword evidence="4 9" id="KW-0812">Transmembrane</keyword>
<dbReference type="HOGENOM" id="CLU_005108_5_0_11"/>
<keyword evidence="5 9" id="KW-1133">Transmembrane helix</keyword>
<organism evidence="11 12">
    <name type="scientific">Mobiluncus holmesii ATCC 35242</name>
    <dbReference type="NCBI Taxonomy" id="887899"/>
    <lineage>
        <taxon>Bacteria</taxon>
        <taxon>Bacillati</taxon>
        <taxon>Actinomycetota</taxon>
        <taxon>Actinomycetes</taxon>
        <taxon>Actinomycetales</taxon>
        <taxon>Actinomycetaceae</taxon>
        <taxon>Mobiluncus</taxon>
    </lineage>
</organism>
<evidence type="ECO:0000256" key="3">
    <source>
        <dbReference type="ARBA" id="ARBA00022475"/>
    </source>
</evidence>